<evidence type="ECO:0000313" key="2">
    <source>
        <dbReference type="EMBL" id="KKQ75903.1"/>
    </source>
</evidence>
<dbReference type="EMBL" id="LBUZ01000002">
    <property type="protein sequence ID" value="KKQ75903.1"/>
    <property type="molecule type" value="Genomic_DNA"/>
</dbReference>
<sequence length="247" mass="28369">MFSDFFNNLLFFFLYVIINPRLIKPLINGLYLPVYVQFEWLKKYNFSTIIDVGAYHGHVTKVLHYLFPTARIYAFEPLEENIRYIKSHVRFNGLHLEKFALSSTLGKKIFYKTEYLPASSLLKLSNSIDNQTTSENIKTIVNSTTLDAYFKNINLKGNVLLKSDVQGAEDQVLRGGSAFLKKVSVIHIETSFKKLYLGSCSFSQIYNILSKKGFEYCGSVPDGEFYPIFNPNEASNSIFISKDIRQQ</sequence>
<dbReference type="Gene3D" id="3.40.50.150">
    <property type="entry name" value="Vaccinia Virus protein VP39"/>
    <property type="match status" value="1"/>
</dbReference>
<organism evidence="2 3">
    <name type="scientific">Candidatus Woesebacteria bacterium GW2011_GWB1_38_5b</name>
    <dbReference type="NCBI Taxonomy" id="1618569"/>
    <lineage>
        <taxon>Bacteria</taxon>
        <taxon>Candidatus Woeseibacteriota</taxon>
    </lineage>
</organism>
<dbReference type="AlphaFoldDB" id="A0A0G0K8A8"/>
<evidence type="ECO:0000259" key="1">
    <source>
        <dbReference type="Pfam" id="PF05050"/>
    </source>
</evidence>
<dbReference type="GO" id="GO:0008171">
    <property type="term" value="F:O-methyltransferase activity"/>
    <property type="evidence" value="ECO:0007669"/>
    <property type="project" value="TreeGrafter"/>
</dbReference>
<protein>
    <recommendedName>
        <fullName evidence="1">Methyltransferase FkbM domain-containing protein</fullName>
    </recommendedName>
</protein>
<proteinExistence type="predicted"/>
<reference evidence="2 3" key="1">
    <citation type="journal article" date="2015" name="Nature">
        <title>rRNA introns, odd ribosomes, and small enigmatic genomes across a large radiation of phyla.</title>
        <authorList>
            <person name="Brown C.T."/>
            <person name="Hug L.A."/>
            <person name="Thomas B.C."/>
            <person name="Sharon I."/>
            <person name="Castelle C.J."/>
            <person name="Singh A."/>
            <person name="Wilkins M.J."/>
            <person name="Williams K.H."/>
            <person name="Banfield J.F."/>
        </authorList>
    </citation>
    <scope>NUCLEOTIDE SEQUENCE [LARGE SCALE GENOMIC DNA]</scope>
</reference>
<evidence type="ECO:0000313" key="3">
    <source>
        <dbReference type="Proteomes" id="UP000034181"/>
    </source>
</evidence>
<feature type="domain" description="Methyltransferase FkbM" evidence="1">
    <location>
        <begin position="51"/>
        <end position="216"/>
    </location>
</feature>
<dbReference type="PANTHER" id="PTHR36973:SF4">
    <property type="entry name" value="NODULATION PROTEIN"/>
    <property type="match status" value="1"/>
</dbReference>
<gene>
    <name evidence="2" type="ORF">US96_C0002G0016</name>
</gene>
<dbReference type="SUPFAM" id="SSF53335">
    <property type="entry name" value="S-adenosyl-L-methionine-dependent methyltransferases"/>
    <property type="match status" value="1"/>
</dbReference>
<comment type="caution">
    <text evidence="2">The sequence shown here is derived from an EMBL/GenBank/DDBJ whole genome shotgun (WGS) entry which is preliminary data.</text>
</comment>
<accession>A0A0G0K8A8</accession>
<name>A0A0G0K8A8_9BACT</name>
<dbReference type="Pfam" id="PF05050">
    <property type="entry name" value="Methyltransf_21"/>
    <property type="match status" value="1"/>
</dbReference>
<dbReference type="InterPro" id="IPR006342">
    <property type="entry name" value="FkbM_mtfrase"/>
</dbReference>
<dbReference type="PANTHER" id="PTHR36973">
    <property type="entry name" value="SLL1456 PROTEIN-RELATED"/>
    <property type="match status" value="1"/>
</dbReference>
<dbReference type="InterPro" id="IPR029063">
    <property type="entry name" value="SAM-dependent_MTases_sf"/>
</dbReference>
<dbReference type="Proteomes" id="UP000034181">
    <property type="component" value="Unassembled WGS sequence"/>
</dbReference>
<dbReference type="NCBIfam" id="TIGR01444">
    <property type="entry name" value="fkbM_fam"/>
    <property type="match status" value="1"/>
</dbReference>
<dbReference type="InterPro" id="IPR053188">
    <property type="entry name" value="FkbM_Methyltransferase"/>
</dbReference>